<feature type="chain" id="PRO_5040569610" evidence="1">
    <location>
        <begin position="19"/>
        <end position="115"/>
    </location>
</feature>
<evidence type="ECO:0000313" key="5">
    <source>
        <dbReference type="Proteomes" id="UP000291422"/>
    </source>
</evidence>
<dbReference type="AlphaFoldDB" id="A0A177D2N6"/>
<evidence type="ECO:0000313" key="2">
    <source>
        <dbReference type="EMBL" id="OAG13923.1"/>
    </source>
</evidence>
<accession>A0A177D2N6</accession>
<evidence type="ECO:0000313" key="3">
    <source>
        <dbReference type="EMBL" id="RYN79448.1"/>
    </source>
</evidence>
<reference evidence="5" key="2">
    <citation type="journal article" date="2019" name="bioRxiv">
        <title>Genomics, evolutionary history and diagnostics of the Alternaria alternata species group including apple and Asian pear pathotypes.</title>
        <authorList>
            <person name="Armitage A.D."/>
            <person name="Cockerton H.M."/>
            <person name="Sreenivasaprasad S."/>
            <person name="Woodhall J.W."/>
            <person name="Lane C.R."/>
            <person name="Harrison R.J."/>
            <person name="Clarkson J.P."/>
        </authorList>
    </citation>
    <scope>NUCLEOTIDE SEQUENCE [LARGE SCALE GENOMIC DNA]</scope>
    <source>
        <strain evidence="5">FERA 1177</strain>
    </source>
</reference>
<reference evidence="3" key="3">
    <citation type="journal article" date="2019" name="J. ISSAAS">
        <title>Genomics, evolutionary history and diagnostics of the Alternaria alternata species group including apple and Asian pear pathotypes.</title>
        <authorList>
            <person name="Armitage A.D."/>
            <person name="Cockerton H.M."/>
            <person name="Sreenivasaprasad S."/>
            <person name="Woodhall J."/>
            <person name="Lane C."/>
            <person name="Harrison R.J."/>
            <person name="Clarkson J.P."/>
        </authorList>
    </citation>
    <scope>NUCLEOTIDE SEQUENCE</scope>
    <source>
        <strain evidence="3">FERA 1177</strain>
    </source>
</reference>
<sequence>MRFTTPILLLALGVSVQAECYIESGFGTTGDKDCCWGGDQGADACLRQRGGIACTQVGNAESGNFCINMGIPTEKCSADCCDIKTGNGQPCPKGKNRCDKDSGCPYRDANGNLRS</sequence>
<keyword evidence="1" id="KW-0732">Signal</keyword>
<dbReference type="GeneID" id="29114582"/>
<name>A0A177D2N6_ALTAL</name>
<protein>
    <submittedName>
        <fullName evidence="2">Uncharacterized protein</fullName>
    </submittedName>
</protein>
<organism evidence="2 4">
    <name type="scientific">Alternaria alternata</name>
    <name type="common">Alternaria rot fungus</name>
    <name type="synonym">Torula alternata</name>
    <dbReference type="NCBI Taxonomy" id="5599"/>
    <lineage>
        <taxon>Eukaryota</taxon>
        <taxon>Fungi</taxon>
        <taxon>Dikarya</taxon>
        <taxon>Ascomycota</taxon>
        <taxon>Pezizomycotina</taxon>
        <taxon>Dothideomycetes</taxon>
        <taxon>Pleosporomycetidae</taxon>
        <taxon>Pleosporales</taxon>
        <taxon>Pleosporineae</taxon>
        <taxon>Pleosporaceae</taxon>
        <taxon>Alternaria</taxon>
        <taxon>Alternaria sect. Alternaria</taxon>
        <taxon>Alternaria alternata complex</taxon>
    </lineage>
</organism>
<keyword evidence="4" id="KW-1185">Reference proteome</keyword>
<proteinExistence type="predicted"/>
<dbReference type="Proteomes" id="UP000077248">
    <property type="component" value="Unassembled WGS sequence"/>
</dbReference>
<dbReference type="Proteomes" id="UP000291422">
    <property type="component" value="Unassembled WGS sequence"/>
</dbReference>
<gene>
    <name evidence="3" type="ORF">AA0117_g3479</name>
    <name evidence="2" type="ORF">CC77DRAFT_1067382</name>
</gene>
<dbReference type="VEuPathDB" id="FungiDB:CC77DRAFT_1067382"/>
<dbReference type="KEGG" id="aalt:CC77DRAFT_1067382"/>
<reference evidence="2 4" key="1">
    <citation type="submission" date="2016-05" db="EMBL/GenBank/DDBJ databases">
        <title>Comparative analysis of secretome profiles of manganese(II)-oxidizing ascomycete fungi.</title>
        <authorList>
            <consortium name="DOE Joint Genome Institute"/>
            <person name="Zeiner C.A."/>
            <person name="Purvine S.O."/>
            <person name="Zink E.M."/>
            <person name="Wu S."/>
            <person name="Pasa-Tolic L."/>
            <person name="Chaput D.L."/>
            <person name="Haridas S."/>
            <person name="Grigoriev I.V."/>
            <person name="Santelli C.M."/>
            <person name="Hansel C.M."/>
        </authorList>
    </citation>
    <scope>NUCLEOTIDE SEQUENCE [LARGE SCALE GENOMIC DNA]</scope>
    <source>
        <strain evidence="2 4">SRC1lrK2f</strain>
    </source>
</reference>
<feature type="signal peptide" evidence="1">
    <location>
        <begin position="1"/>
        <end position="18"/>
    </location>
</feature>
<evidence type="ECO:0000313" key="4">
    <source>
        <dbReference type="Proteomes" id="UP000077248"/>
    </source>
</evidence>
<dbReference type="EMBL" id="PDXD01000005">
    <property type="protein sequence ID" value="RYN79448.1"/>
    <property type="molecule type" value="Genomic_DNA"/>
</dbReference>
<dbReference type="RefSeq" id="XP_018379344.1">
    <property type="nucleotide sequence ID" value="XM_018528988.1"/>
</dbReference>
<dbReference type="EMBL" id="KV441504">
    <property type="protein sequence ID" value="OAG13923.1"/>
    <property type="molecule type" value="Genomic_DNA"/>
</dbReference>
<evidence type="ECO:0000256" key="1">
    <source>
        <dbReference type="SAM" id="SignalP"/>
    </source>
</evidence>
<dbReference type="OMA" id="DSANYCT"/>